<name>A0A0F9K5I3_9ZZZZ</name>
<dbReference type="EMBL" id="LAZR01008659">
    <property type="protein sequence ID" value="KKM77344.1"/>
    <property type="molecule type" value="Genomic_DNA"/>
</dbReference>
<sequence length="114" mass="12899">MTTYICKPCNYAMGTDELVDGKCDECGGKVTAIPLLTPEHVTNQGKDPVYSPFGYVILEDGTIYSLTRQWTHGVLLAMLFPDVATEMGFEPPDEDFDVFHYQRFELDNHDKFPV</sequence>
<gene>
    <name evidence="1" type="ORF">LCGC14_1371120</name>
</gene>
<proteinExistence type="predicted"/>
<reference evidence="1" key="1">
    <citation type="journal article" date="2015" name="Nature">
        <title>Complex archaea that bridge the gap between prokaryotes and eukaryotes.</title>
        <authorList>
            <person name="Spang A."/>
            <person name="Saw J.H."/>
            <person name="Jorgensen S.L."/>
            <person name="Zaremba-Niedzwiedzka K."/>
            <person name="Martijn J."/>
            <person name="Lind A.E."/>
            <person name="van Eijk R."/>
            <person name="Schleper C."/>
            <person name="Guy L."/>
            <person name="Ettema T.J."/>
        </authorList>
    </citation>
    <scope>NUCLEOTIDE SEQUENCE</scope>
</reference>
<dbReference type="AlphaFoldDB" id="A0A0F9K5I3"/>
<comment type="caution">
    <text evidence="1">The sequence shown here is derived from an EMBL/GenBank/DDBJ whole genome shotgun (WGS) entry which is preliminary data.</text>
</comment>
<feature type="non-terminal residue" evidence="1">
    <location>
        <position position="114"/>
    </location>
</feature>
<protein>
    <submittedName>
        <fullName evidence="1">Uncharacterized protein</fullName>
    </submittedName>
</protein>
<evidence type="ECO:0000313" key="1">
    <source>
        <dbReference type="EMBL" id="KKM77344.1"/>
    </source>
</evidence>
<organism evidence="1">
    <name type="scientific">marine sediment metagenome</name>
    <dbReference type="NCBI Taxonomy" id="412755"/>
    <lineage>
        <taxon>unclassified sequences</taxon>
        <taxon>metagenomes</taxon>
        <taxon>ecological metagenomes</taxon>
    </lineage>
</organism>
<accession>A0A0F9K5I3</accession>